<dbReference type="InterPro" id="IPR018809">
    <property type="entry name" value="DUF2406"/>
</dbReference>
<reference evidence="2" key="1">
    <citation type="submission" date="2021-03" db="EMBL/GenBank/DDBJ databases">
        <authorList>
            <person name="Tagirdzhanova G."/>
        </authorList>
    </citation>
    <scope>NUCLEOTIDE SEQUENCE</scope>
</reference>
<organism evidence="2 3">
    <name type="scientific">Heterodermia speciosa</name>
    <dbReference type="NCBI Taxonomy" id="116794"/>
    <lineage>
        <taxon>Eukaryota</taxon>
        <taxon>Fungi</taxon>
        <taxon>Dikarya</taxon>
        <taxon>Ascomycota</taxon>
        <taxon>Pezizomycotina</taxon>
        <taxon>Lecanoromycetes</taxon>
        <taxon>OSLEUM clade</taxon>
        <taxon>Lecanoromycetidae</taxon>
        <taxon>Caliciales</taxon>
        <taxon>Physciaceae</taxon>
        <taxon>Heterodermia</taxon>
    </lineage>
</organism>
<evidence type="ECO:0000313" key="3">
    <source>
        <dbReference type="Proteomes" id="UP000664521"/>
    </source>
</evidence>
<dbReference type="PANTHER" id="PTHR28186:SF1">
    <property type="entry name" value="MEIOTICALLY UP-REGULATED GENE 9 PROTEIN"/>
    <property type="match status" value="1"/>
</dbReference>
<keyword evidence="3" id="KW-1185">Reference proteome</keyword>
<evidence type="ECO:0000256" key="1">
    <source>
        <dbReference type="SAM" id="MobiDB-lite"/>
    </source>
</evidence>
<dbReference type="OrthoDB" id="5330253at2759"/>
<proteinExistence type="predicted"/>
<dbReference type="Pfam" id="PF10295">
    <property type="entry name" value="DUF2406"/>
    <property type="match status" value="1"/>
</dbReference>
<protein>
    <submittedName>
        <fullName evidence="2">Uncharacterized protein</fullName>
    </submittedName>
</protein>
<feature type="region of interest" description="Disordered" evidence="1">
    <location>
        <begin position="80"/>
        <end position="195"/>
    </location>
</feature>
<feature type="compositionally biased region" description="Polar residues" evidence="1">
    <location>
        <begin position="223"/>
        <end position="247"/>
    </location>
</feature>
<feature type="region of interest" description="Disordered" evidence="1">
    <location>
        <begin position="223"/>
        <end position="363"/>
    </location>
</feature>
<comment type="caution">
    <text evidence="2">The sequence shown here is derived from an EMBL/GenBank/DDBJ whole genome shotgun (WGS) entry which is preliminary data.</text>
</comment>
<feature type="compositionally biased region" description="Basic and acidic residues" evidence="1">
    <location>
        <begin position="31"/>
        <end position="50"/>
    </location>
</feature>
<feature type="compositionally biased region" description="Gly residues" evidence="1">
    <location>
        <begin position="152"/>
        <end position="161"/>
    </location>
</feature>
<dbReference type="EMBL" id="CAJPDS010000029">
    <property type="protein sequence ID" value="CAF9921844.1"/>
    <property type="molecule type" value="Genomic_DNA"/>
</dbReference>
<gene>
    <name evidence="2" type="ORF">HETSPECPRED_004649</name>
</gene>
<feature type="compositionally biased region" description="Basic residues" evidence="1">
    <location>
        <begin position="354"/>
        <end position="363"/>
    </location>
</feature>
<dbReference type="PANTHER" id="PTHR28186">
    <property type="entry name" value="MEIOTICALLY UP-REGULATED GENE 9 PROTEIN"/>
    <property type="match status" value="1"/>
</dbReference>
<feature type="compositionally biased region" description="Polar residues" evidence="1">
    <location>
        <begin position="338"/>
        <end position="348"/>
    </location>
</feature>
<dbReference type="AlphaFoldDB" id="A0A8H3FC49"/>
<sequence length="363" mass="39487">MSEDSGQRRPRTKSMLSFSGKNRMSLVFGKSENESKEEKEAHKMHSKADPTKAINEAQPAAWTHEKSTIESLRSVQHKDLNGNIITDPDASNPTRARLERPLDTIRSFEAAVDSSYSRRPMSRAEPTTYLSPQQRHSSYHPGPGVQHRAPVDGGGYYGNRMGGSRPESYIDNNGNPQVPPHHGRRFYPGHRVNSDPVMYGNNNRGGVYPTHGYQQSYDTVASASANGSGATDQWGNSTDPSSENSSIDKVPQASKPDMGEAYGFSGFGGAPQFQGPILEEHGSESPAYGQPGYGHSHPGMPGAIPFQGNEAAAPIPPPHGMHKQNPPRVPIKLGNPVQLPTSPSSTVNGEKRKSWLKRRFSKG</sequence>
<evidence type="ECO:0000313" key="2">
    <source>
        <dbReference type="EMBL" id="CAF9921844.1"/>
    </source>
</evidence>
<name>A0A8H3FC49_9LECA</name>
<feature type="region of interest" description="Disordered" evidence="1">
    <location>
        <begin position="1"/>
        <end position="66"/>
    </location>
</feature>
<dbReference type="Proteomes" id="UP000664521">
    <property type="component" value="Unassembled WGS sequence"/>
</dbReference>
<accession>A0A8H3FC49</accession>